<dbReference type="EMBL" id="AZIL01000425">
    <property type="protein sequence ID" value="EWM27677.1"/>
    <property type="molecule type" value="Genomic_DNA"/>
</dbReference>
<accession>W7TNP2</accession>
<gene>
    <name evidence="1" type="ORF">Naga_100104g29</name>
</gene>
<dbReference type="Proteomes" id="UP000019335">
    <property type="component" value="Chromosome 6"/>
</dbReference>
<proteinExistence type="predicted"/>
<protein>
    <submittedName>
        <fullName evidence="1">Uncharacterized protein</fullName>
    </submittedName>
</protein>
<name>W7TNP2_9STRA</name>
<feature type="non-terminal residue" evidence="1">
    <location>
        <position position="1"/>
    </location>
</feature>
<dbReference type="AlphaFoldDB" id="W7TNP2"/>
<organism evidence="1 2">
    <name type="scientific">Nannochloropsis gaditana</name>
    <dbReference type="NCBI Taxonomy" id="72520"/>
    <lineage>
        <taxon>Eukaryota</taxon>
        <taxon>Sar</taxon>
        <taxon>Stramenopiles</taxon>
        <taxon>Ochrophyta</taxon>
        <taxon>Eustigmatophyceae</taxon>
        <taxon>Eustigmatales</taxon>
        <taxon>Monodopsidaceae</taxon>
        <taxon>Nannochloropsis</taxon>
    </lineage>
</organism>
<sequence>PPPLPPPLPLPLLLRPHHHLLPLHLRLLSPPPHHHLLPPPPPHHLLLPPPLLVLLFPHLLLPPPLLAHLPPLQFQVAVKSLIVTLQAAAAGEVEGVVIVAVVEAPSSPLRVTSEVERRASKENT</sequence>
<comment type="caution">
    <text evidence="1">The sequence shown here is derived from an EMBL/GenBank/DDBJ whole genome shotgun (WGS) entry which is preliminary data.</text>
</comment>
<reference evidence="1 2" key="1">
    <citation type="journal article" date="2014" name="Mol. Plant">
        <title>Chromosome Scale Genome Assembly and Transcriptome Profiling of Nannochloropsis gaditana in Nitrogen Depletion.</title>
        <authorList>
            <person name="Corteggiani Carpinelli E."/>
            <person name="Telatin A."/>
            <person name="Vitulo N."/>
            <person name="Forcato C."/>
            <person name="D'Angelo M."/>
            <person name="Schiavon R."/>
            <person name="Vezzi A."/>
            <person name="Giacometti G.M."/>
            <person name="Morosinotto T."/>
            <person name="Valle G."/>
        </authorList>
    </citation>
    <scope>NUCLEOTIDE SEQUENCE [LARGE SCALE GENOMIC DNA]</scope>
    <source>
        <strain evidence="1 2">B-31</strain>
    </source>
</reference>
<keyword evidence="2" id="KW-1185">Reference proteome</keyword>
<evidence type="ECO:0000313" key="1">
    <source>
        <dbReference type="EMBL" id="EWM27677.1"/>
    </source>
</evidence>
<evidence type="ECO:0000313" key="2">
    <source>
        <dbReference type="Proteomes" id="UP000019335"/>
    </source>
</evidence>